<dbReference type="InterPro" id="IPR050469">
    <property type="entry name" value="Diguanylate_Cyclase"/>
</dbReference>
<dbReference type="InterPro" id="IPR043128">
    <property type="entry name" value="Rev_trsase/Diguanyl_cyclase"/>
</dbReference>
<dbReference type="CDD" id="cd01949">
    <property type="entry name" value="GGDEF"/>
    <property type="match status" value="1"/>
</dbReference>
<keyword evidence="4" id="KW-0548">Nucleotidyltransferase</keyword>
<evidence type="ECO:0000313" key="5">
    <source>
        <dbReference type="Proteomes" id="UP001595457"/>
    </source>
</evidence>
<protein>
    <recommendedName>
        <fullName evidence="1">diguanylate cyclase</fullName>
        <ecNumber evidence="1">2.7.7.65</ecNumber>
    </recommendedName>
</protein>
<sequence length="299" mass="33591">MTKAHDGCFEAILNNLDALVYVADMESHELLFLNRYGRHLYGEPAGKKCWQLLQAGQTGPCSFCSNPLLVDAHGEPAGVHVWEIQNTRNLRWYECRDRAMRWEDGRLVRVEVAIDITESKRIKEELAAAKLRAEALAHADELTGLDNRRAFVSRGLQLFHHASRHGRAISVIMFDLDHFKLINDTHGHYVGDRVLIAVANNVRPLVRESDILGRLGGEEFALILPETRLSEALNVAERLRATIADILIENGEALIRCTSSFGVAACDHGSKDLDEMLCEADDALYRAKEFGRNRVEYCG</sequence>
<dbReference type="Gene3D" id="3.30.450.20">
    <property type="entry name" value="PAS domain"/>
    <property type="match status" value="1"/>
</dbReference>
<dbReference type="InterPro" id="IPR035965">
    <property type="entry name" value="PAS-like_dom_sf"/>
</dbReference>
<evidence type="ECO:0000259" key="3">
    <source>
        <dbReference type="PROSITE" id="PS50887"/>
    </source>
</evidence>
<evidence type="ECO:0000256" key="2">
    <source>
        <dbReference type="ARBA" id="ARBA00034247"/>
    </source>
</evidence>
<evidence type="ECO:0000313" key="4">
    <source>
        <dbReference type="EMBL" id="MFC2972297.1"/>
    </source>
</evidence>
<dbReference type="NCBIfam" id="TIGR00254">
    <property type="entry name" value="GGDEF"/>
    <property type="match status" value="1"/>
</dbReference>
<evidence type="ECO:0000256" key="1">
    <source>
        <dbReference type="ARBA" id="ARBA00012528"/>
    </source>
</evidence>
<accession>A0ABV7AUH9</accession>
<dbReference type="PANTHER" id="PTHR45138">
    <property type="entry name" value="REGULATORY COMPONENTS OF SENSORY TRANSDUCTION SYSTEM"/>
    <property type="match status" value="1"/>
</dbReference>
<dbReference type="InterPro" id="IPR000160">
    <property type="entry name" value="GGDEF_dom"/>
</dbReference>
<dbReference type="EC" id="2.7.7.65" evidence="1"/>
<comment type="catalytic activity">
    <reaction evidence="2">
        <text>2 GTP = 3',3'-c-di-GMP + 2 diphosphate</text>
        <dbReference type="Rhea" id="RHEA:24898"/>
        <dbReference type="ChEBI" id="CHEBI:33019"/>
        <dbReference type="ChEBI" id="CHEBI:37565"/>
        <dbReference type="ChEBI" id="CHEBI:58805"/>
        <dbReference type="EC" id="2.7.7.65"/>
    </reaction>
</comment>
<dbReference type="InterPro" id="IPR029787">
    <property type="entry name" value="Nucleotide_cyclase"/>
</dbReference>
<dbReference type="EMBL" id="JBHRSJ010000016">
    <property type="protein sequence ID" value="MFC2972297.1"/>
    <property type="molecule type" value="Genomic_DNA"/>
</dbReference>
<dbReference type="GO" id="GO:0052621">
    <property type="term" value="F:diguanylate cyclase activity"/>
    <property type="evidence" value="ECO:0007669"/>
    <property type="project" value="UniProtKB-EC"/>
</dbReference>
<name>A0ABV7AUH9_9GAMM</name>
<dbReference type="RefSeq" id="WP_377813942.1">
    <property type="nucleotide sequence ID" value="NZ_JBHRSJ010000016.1"/>
</dbReference>
<reference evidence="5" key="1">
    <citation type="journal article" date="2019" name="Int. J. Syst. Evol. Microbiol.">
        <title>The Global Catalogue of Microorganisms (GCM) 10K type strain sequencing project: providing services to taxonomists for standard genome sequencing and annotation.</title>
        <authorList>
            <consortium name="The Broad Institute Genomics Platform"/>
            <consortium name="The Broad Institute Genome Sequencing Center for Infectious Disease"/>
            <person name="Wu L."/>
            <person name="Ma J."/>
        </authorList>
    </citation>
    <scope>NUCLEOTIDE SEQUENCE [LARGE SCALE GENOMIC DNA]</scope>
    <source>
        <strain evidence="5">KCTC 62195</strain>
    </source>
</reference>
<comment type="caution">
    <text evidence="4">The sequence shown here is derived from an EMBL/GenBank/DDBJ whole genome shotgun (WGS) entry which is preliminary data.</text>
</comment>
<dbReference type="SUPFAM" id="SSF55073">
    <property type="entry name" value="Nucleotide cyclase"/>
    <property type="match status" value="1"/>
</dbReference>
<dbReference type="SMART" id="SM00267">
    <property type="entry name" value="GGDEF"/>
    <property type="match status" value="1"/>
</dbReference>
<proteinExistence type="predicted"/>
<dbReference type="Proteomes" id="UP001595457">
    <property type="component" value="Unassembled WGS sequence"/>
</dbReference>
<feature type="domain" description="GGDEF" evidence="3">
    <location>
        <begin position="167"/>
        <end position="299"/>
    </location>
</feature>
<dbReference type="Pfam" id="PF00990">
    <property type="entry name" value="GGDEF"/>
    <property type="match status" value="1"/>
</dbReference>
<gene>
    <name evidence="4" type="ORF">ACFOJE_08765</name>
</gene>
<dbReference type="SUPFAM" id="SSF55785">
    <property type="entry name" value="PYP-like sensor domain (PAS domain)"/>
    <property type="match status" value="1"/>
</dbReference>
<keyword evidence="4" id="KW-0808">Transferase</keyword>
<dbReference type="Gene3D" id="3.30.70.270">
    <property type="match status" value="1"/>
</dbReference>
<dbReference type="PROSITE" id="PS50887">
    <property type="entry name" value="GGDEF"/>
    <property type="match status" value="1"/>
</dbReference>
<keyword evidence="5" id="KW-1185">Reference proteome</keyword>
<organism evidence="4 5">
    <name type="scientific">Azotobacter bryophylli</name>
    <dbReference type="NCBI Taxonomy" id="1986537"/>
    <lineage>
        <taxon>Bacteria</taxon>
        <taxon>Pseudomonadati</taxon>
        <taxon>Pseudomonadota</taxon>
        <taxon>Gammaproteobacteria</taxon>
        <taxon>Pseudomonadales</taxon>
        <taxon>Pseudomonadaceae</taxon>
        <taxon>Azotobacter</taxon>
    </lineage>
</organism>
<dbReference type="PANTHER" id="PTHR45138:SF9">
    <property type="entry name" value="DIGUANYLATE CYCLASE DGCM-RELATED"/>
    <property type="match status" value="1"/>
</dbReference>